<dbReference type="AlphaFoldDB" id="A0A0D2K4X8"/>
<dbReference type="PROSITE" id="PS50084">
    <property type="entry name" value="KH_TYPE_1"/>
    <property type="match status" value="1"/>
</dbReference>
<evidence type="ECO:0000256" key="2">
    <source>
        <dbReference type="ARBA" id="ARBA00022884"/>
    </source>
</evidence>
<sequence>MLRPFLEYIVNSVIDFPTHLVIDIANPAEQQYAIIIKVHGSDMGKLIGRDGKTIKSLRNLAQMVADPGTIVSFEVQK</sequence>
<dbReference type="GO" id="GO:0003723">
    <property type="term" value="F:RNA binding"/>
    <property type="evidence" value="ECO:0007669"/>
    <property type="project" value="UniProtKB-UniRule"/>
</dbReference>
<evidence type="ECO:0000313" key="4">
    <source>
        <dbReference type="EMBL" id="KIX85262.1"/>
    </source>
</evidence>
<dbReference type="InterPro" id="IPR009019">
    <property type="entry name" value="KH_sf_prok-type"/>
</dbReference>
<evidence type="ECO:0000256" key="1">
    <source>
        <dbReference type="ARBA" id="ARBA00022490"/>
    </source>
</evidence>
<dbReference type="Pfam" id="PF13083">
    <property type="entry name" value="KH_KhpA-B"/>
    <property type="match status" value="1"/>
</dbReference>
<keyword evidence="5" id="KW-1185">Reference proteome</keyword>
<dbReference type="PANTHER" id="PTHR34654:SF1">
    <property type="entry name" value="RNA-BINDING PROTEIN KHPA"/>
    <property type="match status" value="1"/>
</dbReference>
<accession>A0A0D2K4X8</accession>
<dbReference type="SUPFAM" id="SSF54814">
    <property type="entry name" value="Prokaryotic type KH domain (KH-domain type II)"/>
    <property type="match status" value="1"/>
</dbReference>
<protein>
    <submittedName>
        <fullName evidence="4">Uncharacterized protein</fullName>
    </submittedName>
</protein>
<dbReference type="InterPro" id="IPR015946">
    <property type="entry name" value="KH_dom-like_a/b"/>
</dbReference>
<keyword evidence="2 3" id="KW-0694">RNA-binding</keyword>
<reference evidence="4 5" key="1">
    <citation type="journal article" date="2013" name="Proc. Natl. Acad. Sci. U.S.A.">
        <title>Candidate phylum TM6 genome recovered from a hospital sink biofilm provides genomic insights into this uncultivated phylum.</title>
        <authorList>
            <person name="McLean J.S."/>
            <person name="Lombardo M.J."/>
            <person name="Badger J.H."/>
            <person name="Edlund A."/>
            <person name="Novotny M."/>
            <person name="Yee-Greenbaum J."/>
            <person name="Vyahhi N."/>
            <person name="Hall A.P."/>
            <person name="Yang Y."/>
            <person name="Dupont C.L."/>
            <person name="Ziegler M.G."/>
            <person name="Chitsaz H."/>
            <person name="Allen A.E."/>
            <person name="Yooseph S."/>
            <person name="Tesler G."/>
            <person name="Pevzner P.A."/>
            <person name="Friedman R.M."/>
            <person name="Nealson K.H."/>
            <person name="Venter J.C."/>
            <person name="Lasken R.S."/>
        </authorList>
    </citation>
    <scope>NUCLEOTIDE SEQUENCE [LARGE SCALE GENOMIC DNA]</scope>
    <source>
        <strain evidence="4 5">TM6SC1</strain>
    </source>
</reference>
<comment type="caution">
    <text evidence="4">The sequence shown here is derived from an EMBL/GenBank/DDBJ whole genome shotgun (WGS) entry which is preliminary data.</text>
</comment>
<evidence type="ECO:0000256" key="3">
    <source>
        <dbReference type="PROSITE-ProRule" id="PRU00117"/>
    </source>
</evidence>
<evidence type="ECO:0000313" key="5">
    <source>
        <dbReference type="Proteomes" id="UP000032214"/>
    </source>
</evidence>
<dbReference type="EMBL" id="ARQD01000002">
    <property type="protein sequence ID" value="KIX85262.1"/>
    <property type="molecule type" value="Genomic_DNA"/>
</dbReference>
<name>A0A0D2K4X8_9BACT</name>
<proteinExistence type="predicted"/>
<gene>
    <name evidence="4" type="ORF">J120_03020</name>
</gene>
<dbReference type="Proteomes" id="UP000032214">
    <property type="component" value="Unassembled WGS sequence"/>
</dbReference>
<dbReference type="Gene3D" id="3.30.300.20">
    <property type="match status" value="1"/>
</dbReference>
<keyword evidence="1" id="KW-0963">Cytoplasm</keyword>
<dbReference type="InterPro" id="IPR020627">
    <property type="entry name" value="KhpA"/>
</dbReference>
<dbReference type="PANTHER" id="PTHR34654">
    <property type="entry name" value="UPF0109 PROTEIN SCO5592"/>
    <property type="match status" value="1"/>
</dbReference>
<dbReference type="STRING" id="1306947.J120_03020"/>
<organism evidence="4 5">
    <name type="scientific">candidate division TM6 bacterium JCVI TM6SC1</name>
    <dbReference type="NCBI Taxonomy" id="1306947"/>
    <lineage>
        <taxon>Bacteria</taxon>
        <taxon>Candidatus Babelota</taxon>
        <taxon>Vermiphilus</taxon>
    </lineage>
</organism>